<sequence>MNGALAWRLCAVAGLATLAASMGFGRIPDLVACGPTHGAGPIIALELVRNPAELAELFGAPPCSEKFRIAQLSASWWDALVFIPAYATFLVLGAWALRHDARRLGLAAMGVLFAAALFDQVEGVILLQILPVGPDAQSLFDMLFVVVRTKFALLGIGELMLSLLAWRGTLVAKLTAVPLAAGGLVSLWFLLSAPHHPWMMQAHSYGWMALLALAAVGAINPRWVRRA</sequence>
<keyword evidence="1" id="KW-1133">Transmembrane helix</keyword>
<evidence type="ECO:0000313" key="4">
    <source>
        <dbReference type="Proteomes" id="UP000575241"/>
    </source>
</evidence>
<evidence type="ECO:0000313" key="3">
    <source>
        <dbReference type="EMBL" id="MBB4838381.1"/>
    </source>
</evidence>
<reference evidence="3 4" key="1">
    <citation type="submission" date="2020-08" db="EMBL/GenBank/DDBJ databases">
        <title>Functional genomics of gut bacteria from endangered species of beetles.</title>
        <authorList>
            <person name="Carlos-Shanley C."/>
        </authorList>
    </citation>
    <scope>NUCLEOTIDE SEQUENCE [LARGE SCALE GENOMIC DNA]</scope>
    <source>
        <strain evidence="3 4">S00224</strain>
    </source>
</reference>
<proteinExistence type="predicted"/>
<feature type="transmembrane region" description="Helical" evidence="1">
    <location>
        <begin position="76"/>
        <end position="97"/>
    </location>
</feature>
<feature type="chain" id="PRO_5031570424" description="DUF4386 domain-containing protein" evidence="2">
    <location>
        <begin position="20"/>
        <end position="227"/>
    </location>
</feature>
<dbReference type="EMBL" id="JACHLN010000001">
    <property type="protein sequence ID" value="MBB4838381.1"/>
    <property type="molecule type" value="Genomic_DNA"/>
</dbReference>
<dbReference type="AlphaFoldDB" id="A0A7W7NS37"/>
<evidence type="ECO:0000256" key="1">
    <source>
        <dbReference type="SAM" id="Phobius"/>
    </source>
</evidence>
<name>A0A7W7NS37_9SPHN</name>
<dbReference type="RefSeq" id="WP_184164416.1">
    <property type="nucleotide sequence ID" value="NZ_JACHLN010000001.1"/>
</dbReference>
<keyword evidence="1" id="KW-0812">Transmembrane</keyword>
<keyword evidence="4" id="KW-1185">Reference proteome</keyword>
<feature type="transmembrane region" description="Helical" evidence="1">
    <location>
        <begin position="171"/>
        <end position="193"/>
    </location>
</feature>
<evidence type="ECO:0000256" key="2">
    <source>
        <dbReference type="SAM" id="SignalP"/>
    </source>
</evidence>
<evidence type="ECO:0008006" key="5">
    <source>
        <dbReference type="Google" id="ProtNLM"/>
    </source>
</evidence>
<comment type="caution">
    <text evidence="3">The sequence shown here is derived from an EMBL/GenBank/DDBJ whole genome shotgun (WGS) entry which is preliminary data.</text>
</comment>
<feature type="transmembrane region" description="Helical" evidence="1">
    <location>
        <begin position="205"/>
        <end position="224"/>
    </location>
</feature>
<dbReference type="Proteomes" id="UP000575241">
    <property type="component" value="Unassembled WGS sequence"/>
</dbReference>
<feature type="transmembrane region" description="Helical" evidence="1">
    <location>
        <begin position="142"/>
        <end position="164"/>
    </location>
</feature>
<accession>A0A7W7NS37</accession>
<gene>
    <name evidence="3" type="ORF">HNP52_001432</name>
</gene>
<keyword evidence="1" id="KW-0472">Membrane</keyword>
<feature type="signal peptide" evidence="2">
    <location>
        <begin position="1"/>
        <end position="19"/>
    </location>
</feature>
<protein>
    <recommendedName>
        <fullName evidence="5">DUF4386 domain-containing protein</fullName>
    </recommendedName>
</protein>
<feature type="transmembrane region" description="Helical" evidence="1">
    <location>
        <begin position="104"/>
        <end position="130"/>
    </location>
</feature>
<organism evidence="3 4">
    <name type="scientific">Sphingomonas kyeonggiensis</name>
    <dbReference type="NCBI Taxonomy" id="1268553"/>
    <lineage>
        <taxon>Bacteria</taxon>
        <taxon>Pseudomonadati</taxon>
        <taxon>Pseudomonadota</taxon>
        <taxon>Alphaproteobacteria</taxon>
        <taxon>Sphingomonadales</taxon>
        <taxon>Sphingomonadaceae</taxon>
        <taxon>Sphingomonas</taxon>
    </lineage>
</organism>
<keyword evidence="2" id="KW-0732">Signal</keyword>